<proteinExistence type="predicted"/>
<accession>W7YJ02</accession>
<evidence type="ECO:0000313" key="1">
    <source>
        <dbReference type="EMBL" id="GAF10885.1"/>
    </source>
</evidence>
<dbReference type="RefSeq" id="WP_036653731.1">
    <property type="nucleotide sequence ID" value="NZ_BAVZ01000044.1"/>
</dbReference>
<gene>
    <name evidence="1" type="ORF">JCM16418_5116</name>
</gene>
<dbReference type="AlphaFoldDB" id="W7YJ02"/>
<comment type="caution">
    <text evidence="1">The sequence shown here is derived from an EMBL/GenBank/DDBJ whole genome shotgun (WGS) entry which is preliminary data.</text>
</comment>
<dbReference type="EMBL" id="BAVZ01000044">
    <property type="protein sequence ID" value="GAF10885.1"/>
    <property type="molecule type" value="Genomic_DNA"/>
</dbReference>
<sequence>MNSIERFLLYLAEQKHHMYHNLYIHNSVACQEEECVNRIKTIHKYETVLETIAMLPIEEQLALVEIEKEYFGDAPYTSK</sequence>
<dbReference type="Proteomes" id="UP000019364">
    <property type="component" value="Unassembled WGS sequence"/>
</dbReference>
<protein>
    <submittedName>
        <fullName evidence="1">Uncharacterized protein</fullName>
    </submittedName>
</protein>
<keyword evidence="2" id="KW-1185">Reference proteome</keyword>
<evidence type="ECO:0000313" key="2">
    <source>
        <dbReference type="Proteomes" id="UP000019364"/>
    </source>
</evidence>
<organism evidence="1 2">
    <name type="scientific">Paenibacillus pini JCM 16418</name>
    <dbReference type="NCBI Taxonomy" id="1236976"/>
    <lineage>
        <taxon>Bacteria</taxon>
        <taxon>Bacillati</taxon>
        <taxon>Bacillota</taxon>
        <taxon>Bacilli</taxon>
        <taxon>Bacillales</taxon>
        <taxon>Paenibacillaceae</taxon>
        <taxon>Paenibacillus</taxon>
    </lineage>
</organism>
<name>W7YJ02_9BACL</name>
<reference evidence="1 2" key="1">
    <citation type="journal article" date="2014" name="Genome Announc.">
        <title>Draft Genome Sequence of Paenibacillus pini JCM 16418T, Isolated from the Rhizosphere of Pine Tree.</title>
        <authorList>
            <person name="Yuki M."/>
            <person name="Oshima K."/>
            <person name="Suda W."/>
            <person name="Oshida Y."/>
            <person name="Kitamura K."/>
            <person name="Iida Y."/>
            <person name="Hattori M."/>
            <person name="Ohkuma M."/>
        </authorList>
    </citation>
    <scope>NUCLEOTIDE SEQUENCE [LARGE SCALE GENOMIC DNA]</scope>
    <source>
        <strain evidence="1 2">JCM 16418</strain>
    </source>
</reference>